<organism evidence="8">
    <name type="scientific">Cuerna arida</name>
    <dbReference type="NCBI Taxonomy" id="1464854"/>
    <lineage>
        <taxon>Eukaryota</taxon>
        <taxon>Metazoa</taxon>
        <taxon>Ecdysozoa</taxon>
        <taxon>Arthropoda</taxon>
        <taxon>Hexapoda</taxon>
        <taxon>Insecta</taxon>
        <taxon>Pterygota</taxon>
        <taxon>Neoptera</taxon>
        <taxon>Paraneoptera</taxon>
        <taxon>Hemiptera</taxon>
        <taxon>Auchenorrhyncha</taxon>
        <taxon>Membracoidea</taxon>
        <taxon>Cicadellidae</taxon>
        <taxon>Cicadellinae</taxon>
        <taxon>Proconiini</taxon>
        <taxon>Cuerna</taxon>
    </lineage>
</organism>
<dbReference type="Pfam" id="PF02055">
    <property type="entry name" value="Glyco_hydro_30"/>
    <property type="match status" value="1"/>
</dbReference>
<evidence type="ECO:0000256" key="2">
    <source>
        <dbReference type="ARBA" id="ARBA00005382"/>
    </source>
</evidence>
<dbReference type="EC" id="3.2.1.45" evidence="3 6"/>
<name>A0A1B6F8C8_9HEMI</name>
<evidence type="ECO:0000313" key="8">
    <source>
        <dbReference type="EMBL" id="JAS46420.1"/>
    </source>
</evidence>
<dbReference type="GO" id="GO:0004348">
    <property type="term" value="F:glucosylceramidase activity"/>
    <property type="evidence" value="ECO:0007669"/>
    <property type="project" value="UniProtKB-EC"/>
</dbReference>
<dbReference type="InterPro" id="IPR001139">
    <property type="entry name" value="Glyco_hydro_30"/>
</dbReference>
<sequence length="206" mass="22991">DIQVPKTETNMMEIGFRYLCIVTLVNLATSEDIPCSARLEQYGYICVCNETYCDTVERPSQLPQGQYYHYMTSEGSPGFTKTVGTFINISDTSNISSDVYISINSDIQYQTFVGVGASFTDSSGMLFHSLSLEVQEKFVESFFGSSGLEYTLVRVPVACSDFSSQPYSYDDVPGDVELKYFNLTQEDYVLKIPLIKMAVKASTRGL</sequence>
<keyword evidence="6" id="KW-0746">Sphingolipid metabolism</keyword>
<proteinExistence type="inferred from homology"/>
<feature type="non-terminal residue" evidence="8">
    <location>
        <position position="1"/>
    </location>
</feature>
<keyword evidence="4" id="KW-0732">Signal</keyword>
<accession>A0A1B6F8C8</accession>
<dbReference type="AlphaFoldDB" id="A0A1B6F8C8"/>
<evidence type="ECO:0000256" key="5">
    <source>
        <dbReference type="ARBA" id="ARBA00022801"/>
    </source>
</evidence>
<feature type="non-terminal residue" evidence="8">
    <location>
        <position position="206"/>
    </location>
</feature>
<keyword evidence="5 6" id="KW-0378">Hydrolase</keyword>
<evidence type="ECO:0000256" key="1">
    <source>
        <dbReference type="ARBA" id="ARBA00001013"/>
    </source>
</evidence>
<gene>
    <name evidence="8" type="ORF">g.2744</name>
</gene>
<dbReference type="EMBL" id="GECZ01023349">
    <property type="protein sequence ID" value="JAS46420.1"/>
    <property type="molecule type" value="Transcribed_RNA"/>
</dbReference>
<keyword evidence="6" id="KW-0443">Lipid metabolism</keyword>
<feature type="domain" description="Glycosyl hydrolase family 30 TIM-barrel" evidence="7">
    <location>
        <begin position="114"/>
        <end position="202"/>
    </location>
</feature>
<dbReference type="PANTHER" id="PTHR11069:SF23">
    <property type="entry name" value="LYSOSOMAL ACID GLUCOSYLCERAMIDASE"/>
    <property type="match status" value="1"/>
</dbReference>
<evidence type="ECO:0000256" key="3">
    <source>
        <dbReference type="ARBA" id="ARBA00012658"/>
    </source>
</evidence>
<keyword evidence="6" id="KW-0326">Glycosidase</keyword>
<evidence type="ECO:0000256" key="6">
    <source>
        <dbReference type="RuleBase" id="RU361188"/>
    </source>
</evidence>
<evidence type="ECO:0000259" key="7">
    <source>
        <dbReference type="Pfam" id="PF02055"/>
    </source>
</evidence>
<dbReference type="GO" id="GO:0016020">
    <property type="term" value="C:membrane"/>
    <property type="evidence" value="ECO:0007669"/>
    <property type="project" value="GOC"/>
</dbReference>
<protein>
    <recommendedName>
        <fullName evidence="3 6">Glucosylceramidase</fullName>
        <ecNumber evidence="3 6">3.2.1.45</ecNumber>
    </recommendedName>
</protein>
<reference evidence="8" key="1">
    <citation type="submission" date="2015-11" db="EMBL/GenBank/DDBJ databases">
        <title>De novo transcriptome assembly of four potential Pierce s Disease insect vectors from Arizona vineyards.</title>
        <authorList>
            <person name="Tassone E.E."/>
        </authorList>
    </citation>
    <scope>NUCLEOTIDE SEQUENCE</scope>
</reference>
<dbReference type="PRINTS" id="PR00843">
    <property type="entry name" value="GLHYDRLASE30"/>
</dbReference>
<dbReference type="PANTHER" id="PTHR11069">
    <property type="entry name" value="GLUCOSYLCERAMIDASE"/>
    <property type="match status" value="1"/>
</dbReference>
<dbReference type="SUPFAM" id="SSF51445">
    <property type="entry name" value="(Trans)glycosidases"/>
    <property type="match status" value="1"/>
</dbReference>
<dbReference type="Gene3D" id="3.20.20.80">
    <property type="entry name" value="Glycosidases"/>
    <property type="match status" value="1"/>
</dbReference>
<comment type="similarity">
    <text evidence="2 6">Belongs to the glycosyl hydrolase 30 family.</text>
</comment>
<evidence type="ECO:0000256" key="4">
    <source>
        <dbReference type="ARBA" id="ARBA00022729"/>
    </source>
</evidence>
<comment type="catalytic activity">
    <reaction evidence="1">
        <text>a beta-D-glucosyl-(1&lt;-&gt;1')-N-acylsphing-4-enine + H2O = an N-acylsphing-4-enine + D-glucose</text>
        <dbReference type="Rhea" id="RHEA:13269"/>
        <dbReference type="ChEBI" id="CHEBI:4167"/>
        <dbReference type="ChEBI" id="CHEBI:15377"/>
        <dbReference type="ChEBI" id="CHEBI:22801"/>
        <dbReference type="ChEBI" id="CHEBI:52639"/>
        <dbReference type="EC" id="3.2.1.45"/>
    </reaction>
    <physiologicalReaction direction="left-to-right" evidence="1">
        <dbReference type="Rhea" id="RHEA:13270"/>
    </physiologicalReaction>
</comment>
<dbReference type="InterPro" id="IPR017853">
    <property type="entry name" value="GH"/>
</dbReference>
<dbReference type="InterPro" id="IPR033453">
    <property type="entry name" value="Glyco_hydro_30_TIM-barrel"/>
</dbReference>
<dbReference type="GO" id="GO:0006680">
    <property type="term" value="P:glucosylceramide catabolic process"/>
    <property type="evidence" value="ECO:0007669"/>
    <property type="project" value="TreeGrafter"/>
</dbReference>